<gene>
    <name evidence="1" type="ORF">MILVUS5_LOCUS14129</name>
</gene>
<dbReference type="EMBL" id="CASHSV030000066">
    <property type="protein sequence ID" value="CAJ2645199.1"/>
    <property type="molecule type" value="Genomic_DNA"/>
</dbReference>
<dbReference type="Proteomes" id="UP001177021">
    <property type="component" value="Unassembled WGS sequence"/>
</dbReference>
<sequence length="772" mass="84454">MIFFDTSILNKHIELMKNKLLMLRSLFLVLLLIHATLATQKLSLSSLSTSSRISSPTKIWSTLSGSKPVVVARGGFTGLFPEGSKEAIGISKEISIFLCNLQFTKDAGAFCVTGIKLDNATNIATFDPKLKTYKINGRDVQGHFMVDYTGAQIDHNVTMNQAIFSRPSFYDGMSPVLNVDGLLSGKSPPRLWLNVQYEAFYNEHGVKLVDIVLEMLRLYKIDFVSSPEIGFLRSINGKAKNTKVILQFLSANDHEPTTKQPYGSIVKDLAAIKSYALGIMVPKEYICPIKPDKYMGTPTTLVYDAHKQGLEVYASGFANDLFSSYSYNYDPTAEYLQFIEKGEIVDGLVTDFPLTASNSIACFAQNNTLPKKEPVFIISNNGASGVYPGSTDLAYQKAIDDGVDIIDCSVQMTKDGILFCLNTVDLMADTTAMTKFMSRTSNIPEIQPKTGIFSFDLTWNEIQTLQPQIASPLGMDFQRNPADKNSGKFVTLSEFLELAKAKAVTGILINIENAAYLASKKGLDIVAAISTALSNATFDKQATQQVLIQSDDSSVLSKYKDIPSYKRVFLVEDKIGDVPKQTVDEIKKYAEIVNLPKSSIVKVSGSLLTGMTKVVKELKDANLTVFVHTLRNEFISLAFDYWSDPNVEIATYIHSVKVDGIVTDFPATTSRYLRSQCSDPNNVATILPAQACELQSTIPPTLLPPSEAPLPPLKVENVVDPPLPAVITVNAPPSSTIAPPLPSGAWKNVVNHGFSLVVIIVVVTTTTTSLTL</sequence>
<accession>A0ACB0JJZ6</accession>
<comment type="caution">
    <text evidence="1">The sequence shown here is derived from an EMBL/GenBank/DDBJ whole genome shotgun (WGS) entry which is preliminary data.</text>
</comment>
<evidence type="ECO:0000313" key="1">
    <source>
        <dbReference type="EMBL" id="CAJ2645199.1"/>
    </source>
</evidence>
<proteinExistence type="predicted"/>
<evidence type="ECO:0000313" key="2">
    <source>
        <dbReference type="Proteomes" id="UP001177021"/>
    </source>
</evidence>
<reference evidence="1" key="1">
    <citation type="submission" date="2023-10" db="EMBL/GenBank/DDBJ databases">
        <authorList>
            <person name="Rodriguez Cubillos JULIANA M."/>
            <person name="De Vega J."/>
        </authorList>
    </citation>
    <scope>NUCLEOTIDE SEQUENCE</scope>
</reference>
<name>A0ACB0JJZ6_TRIPR</name>
<organism evidence="1 2">
    <name type="scientific">Trifolium pratense</name>
    <name type="common">Red clover</name>
    <dbReference type="NCBI Taxonomy" id="57577"/>
    <lineage>
        <taxon>Eukaryota</taxon>
        <taxon>Viridiplantae</taxon>
        <taxon>Streptophyta</taxon>
        <taxon>Embryophyta</taxon>
        <taxon>Tracheophyta</taxon>
        <taxon>Spermatophyta</taxon>
        <taxon>Magnoliopsida</taxon>
        <taxon>eudicotyledons</taxon>
        <taxon>Gunneridae</taxon>
        <taxon>Pentapetalae</taxon>
        <taxon>rosids</taxon>
        <taxon>fabids</taxon>
        <taxon>Fabales</taxon>
        <taxon>Fabaceae</taxon>
        <taxon>Papilionoideae</taxon>
        <taxon>50 kb inversion clade</taxon>
        <taxon>NPAAA clade</taxon>
        <taxon>Hologalegina</taxon>
        <taxon>IRL clade</taxon>
        <taxon>Trifolieae</taxon>
        <taxon>Trifolium</taxon>
    </lineage>
</organism>
<protein>
    <submittedName>
        <fullName evidence="1">Uncharacterized protein</fullName>
    </submittedName>
</protein>
<keyword evidence="2" id="KW-1185">Reference proteome</keyword>